<keyword evidence="2" id="KW-1185">Reference proteome</keyword>
<dbReference type="Proteomes" id="UP000245674">
    <property type="component" value="Unassembled WGS sequence"/>
</dbReference>
<dbReference type="EMBL" id="QGDV01000019">
    <property type="protein sequence ID" value="PWJ61211.1"/>
    <property type="molecule type" value="Genomic_DNA"/>
</dbReference>
<reference evidence="1 2" key="1">
    <citation type="submission" date="2018-03" db="EMBL/GenBank/DDBJ databases">
        <title>Genomic Encyclopedia of Type Strains, Phase III (KMG-III): the genomes of soil and plant-associated and newly described type strains.</title>
        <authorList>
            <person name="Whitman W."/>
        </authorList>
    </citation>
    <scope>NUCLEOTIDE SEQUENCE [LARGE SCALE GENOMIC DNA]</scope>
    <source>
        <strain evidence="1 2">VKM Ac-1602</strain>
    </source>
</reference>
<dbReference type="InterPro" id="IPR054202">
    <property type="entry name" value="DUF6907"/>
</dbReference>
<protein>
    <submittedName>
        <fullName evidence="1">Uncharacterized protein</fullName>
    </submittedName>
</protein>
<organism evidence="1 2">
    <name type="scientific">Rathayibacter iranicus NCPPB 2253 = VKM Ac-1602</name>
    <dbReference type="NCBI Taxonomy" id="1328868"/>
    <lineage>
        <taxon>Bacteria</taxon>
        <taxon>Bacillati</taxon>
        <taxon>Actinomycetota</taxon>
        <taxon>Actinomycetes</taxon>
        <taxon>Micrococcales</taxon>
        <taxon>Microbacteriaceae</taxon>
        <taxon>Rathayibacter</taxon>
    </lineage>
</organism>
<evidence type="ECO:0000313" key="1">
    <source>
        <dbReference type="EMBL" id="PWJ61211.1"/>
    </source>
</evidence>
<gene>
    <name evidence="1" type="ORF">B0H03_11948</name>
</gene>
<accession>A0ABX5LAG3</accession>
<sequence length="107" mass="11563">MANSTASQCPTWCVGRHEPDARPDDAVIHYNEPTLTRIERRDAVEVGHKRAFRQSDCEVSIGLTQRDGDPAPSVFIEGLVGRVLLLAPAGADQLQSALSELLAVARA</sequence>
<dbReference type="RefSeq" id="WP_127843875.1">
    <property type="nucleotide sequence ID" value="NZ_QGDV01000019.1"/>
</dbReference>
<evidence type="ECO:0000313" key="2">
    <source>
        <dbReference type="Proteomes" id="UP000245674"/>
    </source>
</evidence>
<dbReference type="Pfam" id="PF21848">
    <property type="entry name" value="DUF6907"/>
    <property type="match status" value="1"/>
</dbReference>
<comment type="caution">
    <text evidence="1">The sequence shown here is derived from an EMBL/GenBank/DDBJ whole genome shotgun (WGS) entry which is preliminary data.</text>
</comment>
<proteinExistence type="predicted"/>
<name>A0ABX5LAG3_9MICO</name>